<feature type="compositionally biased region" description="Low complexity" evidence="1">
    <location>
        <begin position="92"/>
        <end position="108"/>
    </location>
</feature>
<accession>A0A0D2N9M8</accession>
<gene>
    <name evidence="2" type="ORF">HYPSUDRAFT_207557</name>
</gene>
<dbReference type="Proteomes" id="UP000054270">
    <property type="component" value="Unassembled WGS sequence"/>
</dbReference>
<dbReference type="AlphaFoldDB" id="A0A0D2N9M8"/>
<proteinExistence type="predicted"/>
<sequence length="149" mass="16485">MSKRSRRGAKTNDNHRWVRLSISRKNDVLAVVAPPCIPFGDGARWTQRTRHAIIAIGPITLFLQHPCISIDLAPTFLPTRHAIMPRPMHQLSTTASTASSTATSVNLRRASRRVPRPVVRRALRGLLAHDTASAQVLGSGEQGRRCAWK</sequence>
<evidence type="ECO:0000256" key="1">
    <source>
        <dbReference type="SAM" id="MobiDB-lite"/>
    </source>
</evidence>
<evidence type="ECO:0000313" key="2">
    <source>
        <dbReference type="EMBL" id="KJA15819.1"/>
    </source>
</evidence>
<dbReference type="EMBL" id="KN817634">
    <property type="protein sequence ID" value="KJA15819.1"/>
    <property type="molecule type" value="Genomic_DNA"/>
</dbReference>
<name>A0A0D2N9M8_HYPSF</name>
<organism evidence="2 3">
    <name type="scientific">Hypholoma sublateritium (strain FD-334 SS-4)</name>
    <dbReference type="NCBI Taxonomy" id="945553"/>
    <lineage>
        <taxon>Eukaryota</taxon>
        <taxon>Fungi</taxon>
        <taxon>Dikarya</taxon>
        <taxon>Basidiomycota</taxon>
        <taxon>Agaricomycotina</taxon>
        <taxon>Agaricomycetes</taxon>
        <taxon>Agaricomycetidae</taxon>
        <taxon>Agaricales</taxon>
        <taxon>Agaricineae</taxon>
        <taxon>Strophariaceae</taxon>
        <taxon>Hypholoma</taxon>
    </lineage>
</organism>
<reference evidence="3" key="1">
    <citation type="submission" date="2014-04" db="EMBL/GenBank/DDBJ databases">
        <title>Evolutionary Origins and Diversification of the Mycorrhizal Mutualists.</title>
        <authorList>
            <consortium name="DOE Joint Genome Institute"/>
            <consortium name="Mycorrhizal Genomics Consortium"/>
            <person name="Kohler A."/>
            <person name="Kuo A."/>
            <person name="Nagy L.G."/>
            <person name="Floudas D."/>
            <person name="Copeland A."/>
            <person name="Barry K.W."/>
            <person name="Cichocki N."/>
            <person name="Veneault-Fourrey C."/>
            <person name="LaButti K."/>
            <person name="Lindquist E.A."/>
            <person name="Lipzen A."/>
            <person name="Lundell T."/>
            <person name="Morin E."/>
            <person name="Murat C."/>
            <person name="Riley R."/>
            <person name="Ohm R."/>
            <person name="Sun H."/>
            <person name="Tunlid A."/>
            <person name="Henrissat B."/>
            <person name="Grigoriev I.V."/>
            <person name="Hibbett D.S."/>
            <person name="Martin F."/>
        </authorList>
    </citation>
    <scope>NUCLEOTIDE SEQUENCE [LARGE SCALE GENOMIC DNA]</scope>
    <source>
        <strain evidence="3">FD-334 SS-4</strain>
    </source>
</reference>
<evidence type="ECO:0000313" key="3">
    <source>
        <dbReference type="Proteomes" id="UP000054270"/>
    </source>
</evidence>
<feature type="region of interest" description="Disordered" evidence="1">
    <location>
        <begin position="92"/>
        <end position="111"/>
    </location>
</feature>
<keyword evidence="3" id="KW-1185">Reference proteome</keyword>
<protein>
    <submittedName>
        <fullName evidence="2">Uncharacterized protein</fullName>
    </submittedName>
</protein>